<keyword evidence="2" id="KW-0697">Rotamase</keyword>
<dbReference type="HOGENOM" id="CLU_012062_16_9_5"/>
<dbReference type="KEGG" id="cak:Caul_1695"/>
<dbReference type="AlphaFoldDB" id="B0T2K3"/>
<dbReference type="PANTHER" id="PTHR43246">
    <property type="entry name" value="PEPTIDYL-PROLYL CIS-TRANS ISOMERASE CYP38, CHLOROPLASTIC"/>
    <property type="match status" value="1"/>
</dbReference>
<sequence length="205" mass="21328" precursor="true">MDNTVIGRRTLLGAAGLLAAGPVDALAAGKKPRVVIQTAHGPIVVDLEADRAPITSANFLRYVDAHKYDGGTIYRASRTKGVKGAGTIQGGPPVRVRRFAPIAHESTRMTGLRHKAGTISITRNAPGTATADFFICASPMPYLDAHPGAPGDNQGFAAFGQVVEGMAVVKKILGLRSDGPAPVAAMQGEFLNPPVPIISMKRALA</sequence>
<name>B0T2K3_CAUSK</name>
<proteinExistence type="predicted"/>
<reference evidence="5" key="1">
    <citation type="submission" date="2008-01" db="EMBL/GenBank/DDBJ databases">
        <title>Complete sequence of chromosome of Caulobacter sp. K31.</title>
        <authorList>
            <consortium name="US DOE Joint Genome Institute"/>
            <person name="Copeland A."/>
            <person name="Lucas S."/>
            <person name="Lapidus A."/>
            <person name="Barry K."/>
            <person name="Glavina del Rio T."/>
            <person name="Dalin E."/>
            <person name="Tice H."/>
            <person name="Pitluck S."/>
            <person name="Bruce D."/>
            <person name="Goodwin L."/>
            <person name="Thompson L.S."/>
            <person name="Brettin T."/>
            <person name="Detter J.C."/>
            <person name="Han C."/>
            <person name="Schmutz J."/>
            <person name="Larimer F."/>
            <person name="Land M."/>
            <person name="Hauser L."/>
            <person name="Kyrpides N."/>
            <person name="Kim E."/>
            <person name="Stephens C."/>
            <person name="Richardson P."/>
        </authorList>
    </citation>
    <scope>NUCLEOTIDE SEQUENCE [LARGE SCALE GENOMIC DNA]</scope>
    <source>
        <strain evidence="5">K31</strain>
    </source>
</reference>
<dbReference type="InterPro" id="IPR002130">
    <property type="entry name" value="Cyclophilin-type_PPIase_dom"/>
</dbReference>
<evidence type="ECO:0000259" key="4">
    <source>
        <dbReference type="PROSITE" id="PS50072"/>
    </source>
</evidence>
<dbReference type="PROSITE" id="PS50072">
    <property type="entry name" value="CSA_PPIASE_2"/>
    <property type="match status" value="1"/>
</dbReference>
<keyword evidence="3 5" id="KW-0413">Isomerase</keyword>
<feature type="domain" description="PPIase cyclophilin-type" evidence="4">
    <location>
        <begin position="41"/>
        <end position="205"/>
    </location>
</feature>
<evidence type="ECO:0000313" key="5">
    <source>
        <dbReference type="EMBL" id="ABZ70824.1"/>
    </source>
</evidence>
<evidence type="ECO:0000256" key="1">
    <source>
        <dbReference type="ARBA" id="ARBA00013194"/>
    </source>
</evidence>
<dbReference type="Gene3D" id="2.40.100.10">
    <property type="entry name" value="Cyclophilin-like"/>
    <property type="match status" value="1"/>
</dbReference>
<dbReference type="eggNOG" id="COG0652">
    <property type="taxonomic scope" value="Bacteria"/>
</dbReference>
<protein>
    <recommendedName>
        <fullName evidence="1">peptidylprolyl isomerase</fullName>
        <ecNumber evidence="1">5.2.1.8</ecNumber>
    </recommendedName>
</protein>
<organism evidence="5">
    <name type="scientific">Caulobacter sp. (strain K31)</name>
    <dbReference type="NCBI Taxonomy" id="366602"/>
    <lineage>
        <taxon>Bacteria</taxon>
        <taxon>Pseudomonadati</taxon>
        <taxon>Pseudomonadota</taxon>
        <taxon>Alphaproteobacteria</taxon>
        <taxon>Caulobacterales</taxon>
        <taxon>Caulobacteraceae</taxon>
        <taxon>Caulobacter</taxon>
    </lineage>
</organism>
<dbReference type="SUPFAM" id="SSF50891">
    <property type="entry name" value="Cyclophilin-like"/>
    <property type="match status" value="1"/>
</dbReference>
<evidence type="ECO:0000256" key="2">
    <source>
        <dbReference type="ARBA" id="ARBA00023110"/>
    </source>
</evidence>
<dbReference type="STRING" id="366602.Caul_1695"/>
<dbReference type="Pfam" id="PF00160">
    <property type="entry name" value="Pro_isomerase"/>
    <property type="match status" value="1"/>
</dbReference>
<dbReference type="InterPro" id="IPR044665">
    <property type="entry name" value="E_coli_cyclophilin_A-like"/>
</dbReference>
<gene>
    <name evidence="5" type="ordered locus">Caul_1695</name>
</gene>
<dbReference type="GO" id="GO:0003755">
    <property type="term" value="F:peptidyl-prolyl cis-trans isomerase activity"/>
    <property type="evidence" value="ECO:0007669"/>
    <property type="project" value="UniProtKB-KW"/>
</dbReference>
<dbReference type="InterPro" id="IPR029000">
    <property type="entry name" value="Cyclophilin-like_dom_sf"/>
</dbReference>
<dbReference type="EMBL" id="CP000927">
    <property type="protein sequence ID" value="ABZ70824.1"/>
    <property type="molecule type" value="Genomic_DNA"/>
</dbReference>
<dbReference type="EC" id="5.2.1.8" evidence="1"/>
<dbReference type="OrthoDB" id="9807797at2"/>
<evidence type="ECO:0000256" key="3">
    <source>
        <dbReference type="ARBA" id="ARBA00023235"/>
    </source>
</evidence>
<accession>B0T2K3</accession>